<feature type="region of interest" description="Disordered" evidence="1">
    <location>
        <begin position="118"/>
        <end position="160"/>
    </location>
</feature>
<proteinExistence type="predicted"/>
<feature type="region of interest" description="Disordered" evidence="1">
    <location>
        <begin position="46"/>
        <end position="70"/>
    </location>
</feature>
<reference evidence="2 3" key="1">
    <citation type="journal article" date="2015" name="Fungal Genet. Biol.">
        <title>Evolution of novel wood decay mechanisms in Agaricales revealed by the genome sequences of Fistulina hepatica and Cylindrobasidium torrendii.</title>
        <authorList>
            <person name="Floudas D."/>
            <person name="Held B.W."/>
            <person name="Riley R."/>
            <person name="Nagy L.G."/>
            <person name="Koehler G."/>
            <person name="Ransdell A.S."/>
            <person name="Younus H."/>
            <person name="Chow J."/>
            <person name="Chiniquy J."/>
            <person name="Lipzen A."/>
            <person name="Tritt A."/>
            <person name="Sun H."/>
            <person name="Haridas S."/>
            <person name="LaButti K."/>
            <person name="Ohm R.A."/>
            <person name="Kues U."/>
            <person name="Blanchette R.A."/>
            <person name="Grigoriev I.V."/>
            <person name="Minto R.E."/>
            <person name="Hibbett D.S."/>
        </authorList>
    </citation>
    <scope>NUCLEOTIDE SEQUENCE [LARGE SCALE GENOMIC DNA]</scope>
    <source>
        <strain evidence="2 3">FP15055 ss-10</strain>
    </source>
</reference>
<accession>A0A0D7B5Z9</accession>
<protein>
    <submittedName>
        <fullName evidence="2">Uncharacterized protein</fullName>
    </submittedName>
</protein>
<evidence type="ECO:0000313" key="2">
    <source>
        <dbReference type="EMBL" id="KIY65635.1"/>
    </source>
</evidence>
<name>A0A0D7B5Z9_9AGAR</name>
<feature type="compositionally biased region" description="Low complexity" evidence="1">
    <location>
        <begin position="49"/>
        <end position="65"/>
    </location>
</feature>
<evidence type="ECO:0000256" key="1">
    <source>
        <dbReference type="SAM" id="MobiDB-lite"/>
    </source>
</evidence>
<dbReference type="EMBL" id="KN880582">
    <property type="protein sequence ID" value="KIY65635.1"/>
    <property type="molecule type" value="Genomic_DNA"/>
</dbReference>
<organism evidence="2 3">
    <name type="scientific">Cylindrobasidium torrendii FP15055 ss-10</name>
    <dbReference type="NCBI Taxonomy" id="1314674"/>
    <lineage>
        <taxon>Eukaryota</taxon>
        <taxon>Fungi</taxon>
        <taxon>Dikarya</taxon>
        <taxon>Basidiomycota</taxon>
        <taxon>Agaricomycotina</taxon>
        <taxon>Agaricomycetes</taxon>
        <taxon>Agaricomycetidae</taxon>
        <taxon>Agaricales</taxon>
        <taxon>Marasmiineae</taxon>
        <taxon>Physalacriaceae</taxon>
        <taxon>Cylindrobasidium</taxon>
    </lineage>
</organism>
<dbReference type="AlphaFoldDB" id="A0A0D7B5Z9"/>
<sequence>MSRRGRLQSSPSPTQWEPLRPHPRPHPYGLATAVYVEEDVELVRDDETYSTASSSPKTPTSTLSSRNPHHSFAPTVSYFDSFIDSYTVTDESESFTHQSKDIWPRSVRKMLSFPRLPRVQAEEKEDEDRLDDRLEPPAMEPDNFLRGFTPMPMLSEPPVHRKKGRRAWKAVKVKLVDAFTIFKGNRVDKPSYYDP</sequence>
<dbReference type="Proteomes" id="UP000054007">
    <property type="component" value="Unassembled WGS sequence"/>
</dbReference>
<keyword evidence="3" id="KW-1185">Reference proteome</keyword>
<feature type="region of interest" description="Disordered" evidence="1">
    <location>
        <begin position="1"/>
        <end position="29"/>
    </location>
</feature>
<evidence type="ECO:0000313" key="3">
    <source>
        <dbReference type="Proteomes" id="UP000054007"/>
    </source>
</evidence>
<gene>
    <name evidence="2" type="ORF">CYLTODRAFT_492138</name>
</gene>